<keyword evidence="2" id="KW-1185">Reference proteome</keyword>
<dbReference type="Proteomes" id="UP001152607">
    <property type="component" value="Unassembled WGS sequence"/>
</dbReference>
<gene>
    <name evidence="1" type="ORF">PDIGIT_LOCUS11280</name>
</gene>
<evidence type="ECO:0000313" key="2">
    <source>
        <dbReference type="Proteomes" id="UP001152607"/>
    </source>
</evidence>
<accession>A0A9W4ULG8</accession>
<sequence>MQNEVLANGQIPAKGNFTLSIDCDGLLMPDPNRPGIFKSKPAAEAALYFRLETLLTVPMIQQIKVKCFHVCGEVGLDEGACLVTPWGIGDWFVDQYRQAGKSAYYEKWTRDSAGDWNDPDILLTLFIDQ</sequence>
<dbReference type="AlphaFoldDB" id="A0A9W4ULG8"/>
<proteinExistence type="predicted"/>
<protein>
    <submittedName>
        <fullName evidence="1">Uncharacterized protein</fullName>
    </submittedName>
</protein>
<dbReference type="EMBL" id="CAOQHR010000008">
    <property type="protein sequence ID" value="CAI6338155.1"/>
    <property type="molecule type" value="Genomic_DNA"/>
</dbReference>
<name>A0A9W4ULG8_9PLEO</name>
<dbReference type="OrthoDB" id="3705895at2759"/>
<organism evidence="1 2">
    <name type="scientific">Periconia digitata</name>
    <dbReference type="NCBI Taxonomy" id="1303443"/>
    <lineage>
        <taxon>Eukaryota</taxon>
        <taxon>Fungi</taxon>
        <taxon>Dikarya</taxon>
        <taxon>Ascomycota</taxon>
        <taxon>Pezizomycotina</taxon>
        <taxon>Dothideomycetes</taxon>
        <taxon>Pleosporomycetidae</taxon>
        <taxon>Pleosporales</taxon>
        <taxon>Massarineae</taxon>
        <taxon>Periconiaceae</taxon>
        <taxon>Periconia</taxon>
    </lineage>
</organism>
<evidence type="ECO:0000313" key="1">
    <source>
        <dbReference type="EMBL" id="CAI6338155.1"/>
    </source>
</evidence>
<comment type="caution">
    <text evidence="1">The sequence shown here is derived from an EMBL/GenBank/DDBJ whole genome shotgun (WGS) entry which is preliminary data.</text>
</comment>
<reference evidence="1" key="1">
    <citation type="submission" date="2023-01" db="EMBL/GenBank/DDBJ databases">
        <authorList>
            <person name="Van Ghelder C."/>
            <person name="Rancurel C."/>
        </authorList>
    </citation>
    <scope>NUCLEOTIDE SEQUENCE</scope>
    <source>
        <strain evidence="1">CNCM I-4278</strain>
    </source>
</reference>